<reference evidence="2" key="1">
    <citation type="submission" date="2019-03" db="EMBL/GenBank/DDBJ databases">
        <title>WGS assembly of Setaria viridis.</title>
        <authorList>
            <person name="Huang P."/>
            <person name="Jenkins J."/>
            <person name="Grimwood J."/>
            <person name="Barry K."/>
            <person name="Healey A."/>
            <person name="Mamidi S."/>
            <person name="Sreedasyam A."/>
            <person name="Shu S."/>
            <person name="Feldman M."/>
            <person name="Wu J."/>
            <person name="Yu Y."/>
            <person name="Chen C."/>
            <person name="Johnson J."/>
            <person name="Rokhsar D."/>
            <person name="Baxter I."/>
            <person name="Schmutz J."/>
            <person name="Brutnell T."/>
            <person name="Kellogg E."/>
        </authorList>
    </citation>
    <scope>NUCLEOTIDE SEQUENCE [LARGE SCALE GENOMIC DNA]</scope>
</reference>
<name>A0A4U6TP14_SETVI</name>
<dbReference type="Gramene" id="TKW02319">
    <property type="protein sequence ID" value="TKW02319"/>
    <property type="gene ID" value="SEVIR_8G236400v2"/>
</dbReference>
<evidence type="ECO:0000313" key="2">
    <source>
        <dbReference type="EMBL" id="TKW02319.1"/>
    </source>
</evidence>
<feature type="coiled-coil region" evidence="1">
    <location>
        <begin position="116"/>
        <end position="199"/>
    </location>
</feature>
<keyword evidence="3" id="KW-1185">Reference proteome</keyword>
<evidence type="ECO:0000313" key="3">
    <source>
        <dbReference type="Proteomes" id="UP000298652"/>
    </source>
</evidence>
<organism evidence="2 3">
    <name type="scientific">Setaria viridis</name>
    <name type="common">Green bristlegrass</name>
    <name type="synonym">Setaria italica subsp. viridis</name>
    <dbReference type="NCBI Taxonomy" id="4556"/>
    <lineage>
        <taxon>Eukaryota</taxon>
        <taxon>Viridiplantae</taxon>
        <taxon>Streptophyta</taxon>
        <taxon>Embryophyta</taxon>
        <taxon>Tracheophyta</taxon>
        <taxon>Spermatophyta</taxon>
        <taxon>Magnoliopsida</taxon>
        <taxon>Liliopsida</taxon>
        <taxon>Poales</taxon>
        <taxon>Poaceae</taxon>
        <taxon>PACMAD clade</taxon>
        <taxon>Panicoideae</taxon>
        <taxon>Panicodae</taxon>
        <taxon>Paniceae</taxon>
        <taxon>Cenchrinae</taxon>
        <taxon>Setaria</taxon>
    </lineage>
</organism>
<gene>
    <name evidence="2" type="ORF">SEVIR_8G236400v2</name>
</gene>
<dbReference type="Proteomes" id="UP000298652">
    <property type="component" value="Chromosome 8"/>
</dbReference>
<keyword evidence="1" id="KW-0175">Coiled coil</keyword>
<dbReference type="OMA" id="HEHAYHT"/>
<protein>
    <submittedName>
        <fullName evidence="2">Uncharacterized protein</fullName>
    </submittedName>
</protein>
<dbReference type="EMBL" id="CM016559">
    <property type="protein sequence ID" value="TKW02319.1"/>
    <property type="molecule type" value="Genomic_DNA"/>
</dbReference>
<accession>A0A4U6TP14</accession>
<sequence length="329" mass="36592">MQLVWDCNLEGCGCGADAADGSVAQRGATGVGEAGSAVFEERGEVGAGGDDERVSEADKGKTVAEVEIVERLAEYEDFQKLVRGMEDGDLAKLNHALGRKVSFVAAVFEERMACREKGALAQVSRLEARVALLEKENKLLEDIKGELGEINKVLKEDKDALMKTTQELGEKYEKLDDKNEKLEEENMRLRGQLEDNAKVIEKLRLIGERDARAIAELNRCVDIMGPELEQKTKLINEAEDLLKEKFTTVYEVYKASLEAFGAEPYPCPVDEGCERIFEWMQEEFGILPEVLSGLNDYSALFCAEGIFQLLEKEGCEQGRNQDEHLEGAK</sequence>
<proteinExistence type="predicted"/>
<dbReference type="AlphaFoldDB" id="A0A4U6TP14"/>
<evidence type="ECO:0000256" key="1">
    <source>
        <dbReference type="SAM" id="Coils"/>
    </source>
</evidence>